<name>A0A9W8E662_9FUNG</name>
<dbReference type="Proteomes" id="UP001151582">
    <property type="component" value="Unassembled WGS sequence"/>
</dbReference>
<gene>
    <name evidence="2" type="ORF">H4R34_005447</name>
</gene>
<protein>
    <recommendedName>
        <fullName evidence="4">RGS domain-containing protein</fullName>
    </recommendedName>
</protein>
<dbReference type="SUPFAM" id="SSF48097">
    <property type="entry name" value="Regulator of G-protein signaling, RGS"/>
    <property type="match status" value="1"/>
</dbReference>
<feature type="transmembrane region" description="Helical" evidence="1">
    <location>
        <begin position="310"/>
        <end position="328"/>
    </location>
</feature>
<dbReference type="EMBL" id="JANBQB010001093">
    <property type="protein sequence ID" value="KAJ1972316.1"/>
    <property type="molecule type" value="Genomic_DNA"/>
</dbReference>
<evidence type="ECO:0000313" key="2">
    <source>
        <dbReference type="EMBL" id="KAJ1972316.1"/>
    </source>
</evidence>
<keyword evidence="1" id="KW-0472">Membrane</keyword>
<evidence type="ECO:0008006" key="4">
    <source>
        <dbReference type="Google" id="ProtNLM"/>
    </source>
</evidence>
<comment type="caution">
    <text evidence="2">The sequence shown here is derived from an EMBL/GenBank/DDBJ whole genome shotgun (WGS) entry which is preliminary data.</text>
</comment>
<dbReference type="InterPro" id="IPR044926">
    <property type="entry name" value="RGS_subdomain_2"/>
</dbReference>
<reference evidence="2" key="1">
    <citation type="submission" date="2022-07" db="EMBL/GenBank/DDBJ databases">
        <title>Phylogenomic reconstructions and comparative analyses of Kickxellomycotina fungi.</title>
        <authorList>
            <person name="Reynolds N.K."/>
            <person name="Stajich J.E."/>
            <person name="Barry K."/>
            <person name="Grigoriev I.V."/>
            <person name="Crous P."/>
            <person name="Smith M.E."/>
        </authorList>
    </citation>
    <scope>NUCLEOTIDE SEQUENCE</scope>
    <source>
        <strain evidence="2">RSA 567</strain>
    </source>
</reference>
<dbReference type="OrthoDB" id="3232309at2759"/>
<organism evidence="2 3">
    <name type="scientific">Dimargaris verticillata</name>
    <dbReference type="NCBI Taxonomy" id="2761393"/>
    <lineage>
        <taxon>Eukaryota</taxon>
        <taxon>Fungi</taxon>
        <taxon>Fungi incertae sedis</taxon>
        <taxon>Zoopagomycota</taxon>
        <taxon>Kickxellomycotina</taxon>
        <taxon>Dimargaritomycetes</taxon>
        <taxon>Dimargaritales</taxon>
        <taxon>Dimargaritaceae</taxon>
        <taxon>Dimargaris</taxon>
    </lineage>
</organism>
<proteinExistence type="predicted"/>
<feature type="transmembrane region" description="Helical" evidence="1">
    <location>
        <begin position="340"/>
        <end position="362"/>
    </location>
</feature>
<sequence>MASPPRWVSRTCSTIASWAKVAVGFQPRTKPQLEQILGNQLCPPLDLESFRYFLIFHERTYENLSFYEFMVAYWIVWSQLAAEEHRLAPPVLGRASNPRQLPAFPKLDITLPTEQPVTLDHIRIGSELKGFEPLWCDQDICRVNMEPCQPHLTVARVKQDTTTEEFKQLLLDYCQGEIPTLGSLAQQHRRQSELHFQRLVTGKQRKSVGLAEGPVEKLRRALTLQDRPLHDVVMAAIEHFFVQGGTEEINITEKTRRQLFEDAAKTTHPSIFEPVYREVVKMLTTTATGNFTRWSVRNISKKEALIRTRSVIPAILVVIVMLVCFIHFEVSRWWRLWTTPFLIFLVVYFITNTRGVCSLHVLGSRFDKRIMTELKAQPKPQAEALKQTRSLTALSQSFAADQASQCSCANEQVRSLLVHFLSDFNQPKPRKSSASTFHTRKTVSEEVSRSSVSTNWSKMEEPLVRKGQMEILLSSPFITFWIVLALEIIFVAIC</sequence>
<keyword evidence="1" id="KW-0812">Transmembrane</keyword>
<keyword evidence="1" id="KW-1133">Transmembrane helix</keyword>
<keyword evidence="3" id="KW-1185">Reference proteome</keyword>
<accession>A0A9W8E662</accession>
<evidence type="ECO:0000256" key="1">
    <source>
        <dbReference type="SAM" id="Phobius"/>
    </source>
</evidence>
<dbReference type="PANTHER" id="PTHR39466:SF1">
    <property type="entry name" value="RGS DOMAIN-CONTAINING PROTEIN"/>
    <property type="match status" value="1"/>
</dbReference>
<dbReference type="PANTHER" id="PTHR39466">
    <property type="entry name" value="RGS DOMAIN-CONTAINING PROTEIN"/>
    <property type="match status" value="1"/>
</dbReference>
<feature type="transmembrane region" description="Helical" evidence="1">
    <location>
        <begin position="471"/>
        <end position="493"/>
    </location>
</feature>
<dbReference type="Gene3D" id="1.10.167.10">
    <property type="entry name" value="Regulator of G-protein Signalling 4, domain 2"/>
    <property type="match status" value="1"/>
</dbReference>
<dbReference type="AlphaFoldDB" id="A0A9W8E662"/>
<evidence type="ECO:0000313" key="3">
    <source>
        <dbReference type="Proteomes" id="UP001151582"/>
    </source>
</evidence>
<dbReference type="InterPro" id="IPR036305">
    <property type="entry name" value="RGS_sf"/>
</dbReference>